<gene>
    <name evidence="1" type="ORF">SAMN05445850_8208</name>
</gene>
<dbReference type="AlphaFoldDB" id="A0A1H1KIW6"/>
<dbReference type="Pfam" id="PF20126">
    <property type="entry name" value="TumE"/>
    <property type="match status" value="1"/>
</dbReference>
<accession>A0A1H1KIW6</accession>
<evidence type="ECO:0000313" key="1">
    <source>
        <dbReference type="EMBL" id="SDR62301.1"/>
    </source>
</evidence>
<reference evidence="2" key="1">
    <citation type="submission" date="2016-10" db="EMBL/GenBank/DDBJ databases">
        <authorList>
            <person name="Varghese N."/>
            <person name="Submissions S."/>
        </authorList>
    </citation>
    <scope>NUCLEOTIDE SEQUENCE [LARGE SCALE GENOMIC DNA]</scope>
    <source>
        <strain evidence="2">DUS833</strain>
    </source>
</reference>
<dbReference type="Proteomes" id="UP000199365">
    <property type="component" value="Unassembled WGS sequence"/>
</dbReference>
<dbReference type="InterPro" id="IPR045397">
    <property type="entry name" value="TumE-like"/>
</dbReference>
<protein>
    <submittedName>
        <fullName evidence="1">Uncharacterized protein</fullName>
    </submittedName>
</protein>
<proteinExistence type="predicted"/>
<organism evidence="1 2">
    <name type="scientific">Paraburkholderia tuberum</name>
    <dbReference type="NCBI Taxonomy" id="157910"/>
    <lineage>
        <taxon>Bacteria</taxon>
        <taxon>Pseudomonadati</taxon>
        <taxon>Pseudomonadota</taxon>
        <taxon>Betaproteobacteria</taxon>
        <taxon>Burkholderiales</taxon>
        <taxon>Burkholderiaceae</taxon>
        <taxon>Paraburkholderia</taxon>
    </lineage>
</organism>
<name>A0A1H1KIW6_9BURK</name>
<dbReference type="STRING" id="157910.SAMN05445850_8208"/>
<sequence>MKKKATLLFEDRTIYPDGAILEMRIWRLPESDGERPHGLKYSLFYGRAGQRIIGYDNERGKGDHRHYRDREEPYAFSTPEQMVADFLDDVERERGES</sequence>
<evidence type="ECO:0000313" key="2">
    <source>
        <dbReference type="Proteomes" id="UP000199365"/>
    </source>
</evidence>
<dbReference type="EMBL" id="FNKX01000004">
    <property type="protein sequence ID" value="SDR62301.1"/>
    <property type="molecule type" value="Genomic_DNA"/>
</dbReference>
<dbReference type="RefSeq" id="WP_090812573.1">
    <property type="nucleotide sequence ID" value="NZ_FNKX01000004.1"/>
</dbReference>
<keyword evidence="2" id="KW-1185">Reference proteome</keyword>